<sequence>MSPRAAATTVLLLVLAWGTPALAQPDCARLHQHAQDIQPALPTPRAAVVIAAGRTAFHSGPDASCRSKDSFVIRGDALTVHRQWNGWMQVRYRARDGQVYDTWVLGERVQLQAEVSGAP</sequence>
<feature type="chain" id="PRO_5020998278" description="SH3 domain-containing protein" evidence="1">
    <location>
        <begin position="24"/>
        <end position="119"/>
    </location>
</feature>
<dbReference type="RefSeq" id="WP_129470985.1">
    <property type="nucleotide sequence ID" value="NZ_SAWZ01000004.1"/>
</dbReference>
<organism evidence="2 3">
    <name type="scientific">Pseudoxanthomonas composti</name>
    <dbReference type="NCBI Taxonomy" id="2137479"/>
    <lineage>
        <taxon>Bacteria</taxon>
        <taxon>Pseudomonadati</taxon>
        <taxon>Pseudomonadota</taxon>
        <taxon>Gammaproteobacteria</taxon>
        <taxon>Lysobacterales</taxon>
        <taxon>Lysobacteraceae</taxon>
        <taxon>Pseudoxanthomonas</taxon>
    </lineage>
</organism>
<evidence type="ECO:0000256" key="1">
    <source>
        <dbReference type="SAM" id="SignalP"/>
    </source>
</evidence>
<protein>
    <recommendedName>
        <fullName evidence="4">SH3 domain-containing protein</fullName>
    </recommendedName>
</protein>
<dbReference type="Proteomes" id="UP000289784">
    <property type="component" value="Unassembled WGS sequence"/>
</dbReference>
<dbReference type="OrthoDB" id="8595802at2"/>
<reference evidence="2 3" key="1">
    <citation type="submission" date="2019-01" db="EMBL/GenBank/DDBJ databases">
        <title>Pseudoxanthomonas composti sp. nov., isolated from compost.</title>
        <authorList>
            <person name="Yang G."/>
        </authorList>
    </citation>
    <scope>NUCLEOTIDE SEQUENCE [LARGE SCALE GENOMIC DNA]</scope>
    <source>
        <strain evidence="2 3">GSS15</strain>
    </source>
</reference>
<name>A0A4Q1JVI8_9GAMM</name>
<proteinExistence type="predicted"/>
<evidence type="ECO:0000313" key="2">
    <source>
        <dbReference type="EMBL" id="RXR06073.1"/>
    </source>
</evidence>
<accession>A0A4Q1JVI8</accession>
<keyword evidence="1" id="KW-0732">Signal</keyword>
<feature type="signal peptide" evidence="1">
    <location>
        <begin position="1"/>
        <end position="23"/>
    </location>
</feature>
<evidence type="ECO:0008006" key="4">
    <source>
        <dbReference type="Google" id="ProtNLM"/>
    </source>
</evidence>
<comment type="caution">
    <text evidence="2">The sequence shown here is derived from an EMBL/GenBank/DDBJ whole genome shotgun (WGS) entry which is preliminary data.</text>
</comment>
<keyword evidence="3" id="KW-1185">Reference proteome</keyword>
<gene>
    <name evidence="2" type="ORF">EPA99_09530</name>
</gene>
<dbReference type="AlphaFoldDB" id="A0A4Q1JVI8"/>
<evidence type="ECO:0000313" key="3">
    <source>
        <dbReference type="Proteomes" id="UP000289784"/>
    </source>
</evidence>
<dbReference type="EMBL" id="SAWZ01000004">
    <property type="protein sequence ID" value="RXR06073.1"/>
    <property type="molecule type" value="Genomic_DNA"/>
</dbReference>